<dbReference type="InterPro" id="IPR044037">
    <property type="entry name" value="FANCL_d3"/>
</dbReference>
<keyword evidence="1 3" id="KW-0863">Zinc-finger</keyword>
<dbReference type="CDD" id="cd23832">
    <property type="entry name" value="DRWD-C_FANCL"/>
    <property type="match status" value="1"/>
</dbReference>
<feature type="domain" description="RING-type" evidence="4">
    <location>
        <begin position="265"/>
        <end position="322"/>
    </location>
</feature>
<dbReference type="Gene3D" id="3.10.110.10">
    <property type="entry name" value="Ubiquitin Conjugating Enzyme"/>
    <property type="match status" value="1"/>
</dbReference>
<accession>A0A4Y7M820</accession>
<dbReference type="InterPro" id="IPR043898">
    <property type="entry name" value="FANCL_d2"/>
</dbReference>
<protein>
    <submittedName>
        <fullName evidence="5">EOG090X0G12</fullName>
    </submittedName>
</protein>
<name>A0A4Y7M820_9CRUS</name>
<dbReference type="Gene3D" id="3.10.110.20">
    <property type="entry name" value="RWD domain-like"/>
    <property type="match status" value="1"/>
</dbReference>
<evidence type="ECO:0000256" key="3">
    <source>
        <dbReference type="PROSITE-ProRule" id="PRU00175"/>
    </source>
</evidence>
<dbReference type="InterPro" id="IPR013083">
    <property type="entry name" value="Znf_RING/FYVE/PHD"/>
</dbReference>
<dbReference type="CDD" id="cd23831">
    <property type="entry name" value="DRWD-N_FANCL"/>
    <property type="match status" value="1"/>
</dbReference>
<dbReference type="Pfam" id="PF11793">
    <property type="entry name" value="FANCL_C"/>
    <property type="match status" value="1"/>
</dbReference>
<dbReference type="InterPro" id="IPR026850">
    <property type="entry name" value="FANCL_C"/>
</dbReference>
<evidence type="ECO:0000256" key="2">
    <source>
        <dbReference type="ARBA" id="ARBA00022833"/>
    </source>
</evidence>
<keyword evidence="2" id="KW-0862">Zinc</keyword>
<dbReference type="GO" id="GO:0061630">
    <property type="term" value="F:ubiquitin protein ligase activity"/>
    <property type="evidence" value="ECO:0007669"/>
    <property type="project" value="TreeGrafter"/>
</dbReference>
<dbReference type="AlphaFoldDB" id="A0A4Y7M820"/>
<gene>
    <name evidence="5" type="primary">EOG090X0G12</name>
</gene>
<dbReference type="PANTHER" id="PTHR13206:SF0">
    <property type="entry name" value="E3 UBIQUITIN-PROTEIN LIGASE FANCL"/>
    <property type="match status" value="1"/>
</dbReference>
<dbReference type="GO" id="GO:0036297">
    <property type="term" value="P:interstrand cross-link repair"/>
    <property type="evidence" value="ECO:0007669"/>
    <property type="project" value="InterPro"/>
</dbReference>
<dbReference type="Pfam" id="PF18891">
    <property type="entry name" value="FANCL_d3"/>
    <property type="match status" value="1"/>
</dbReference>
<dbReference type="EMBL" id="LR007095">
    <property type="protein sequence ID" value="SVE76714.1"/>
    <property type="molecule type" value="mRNA"/>
</dbReference>
<evidence type="ECO:0000313" key="5">
    <source>
        <dbReference type="EMBL" id="SVE76714.1"/>
    </source>
</evidence>
<dbReference type="InterPro" id="IPR043003">
    <property type="entry name" value="FANCL_d3_sf"/>
</dbReference>
<evidence type="ECO:0000256" key="1">
    <source>
        <dbReference type="ARBA" id="ARBA00022771"/>
    </source>
</evidence>
<dbReference type="InterPro" id="IPR001841">
    <property type="entry name" value="Znf_RING"/>
</dbReference>
<dbReference type="Gene3D" id="3.30.40.10">
    <property type="entry name" value="Zinc/RING finger domain, C3HC4 (zinc finger)"/>
    <property type="match status" value="1"/>
</dbReference>
<dbReference type="SMART" id="SM01197">
    <property type="entry name" value="FANCL_C"/>
    <property type="match status" value="1"/>
</dbReference>
<dbReference type="InterPro" id="IPR016135">
    <property type="entry name" value="UBQ-conjugating_enzyme/RWD"/>
</dbReference>
<dbReference type="PROSITE" id="PS50089">
    <property type="entry name" value="ZF_RING_2"/>
    <property type="match status" value="1"/>
</dbReference>
<dbReference type="GO" id="GO:0008270">
    <property type="term" value="F:zinc ion binding"/>
    <property type="evidence" value="ECO:0007669"/>
    <property type="project" value="UniProtKB-KW"/>
</dbReference>
<dbReference type="SUPFAM" id="SSF57850">
    <property type="entry name" value="RING/U-box"/>
    <property type="match status" value="1"/>
</dbReference>
<dbReference type="GO" id="GO:0043240">
    <property type="term" value="C:Fanconi anaemia nuclear complex"/>
    <property type="evidence" value="ECO:0007669"/>
    <property type="project" value="InterPro"/>
</dbReference>
<organism evidence="5">
    <name type="scientific">Daphnia longispina</name>
    <dbReference type="NCBI Taxonomy" id="42846"/>
    <lineage>
        <taxon>Eukaryota</taxon>
        <taxon>Metazoa</taxon>
        <taxon>Ecdysozoa</taxon>
        <taxon>Arthropoda</taxon>
        <taxon>Crustacea</taxon>
        <taxon>Branchiopoda</taxon>
        <taxon>Diplostraca</taxon>
        <taxon>Cladocera</taxon>
        <taxon>Anomopoda</taxon>
        <taxon>Daphniidae</taxon>
        <taxon>Daphnia</taxon>
    </lineage>
</organism>
<dbReference type="GO" id="GO:0006513">
    <property type="term" value="P:protein monoubiquitination"/>
    <property type="evidence" value="ECO:0007669"/>
    <property type="project" value="TreeGrafter"/>
</dbReference>
<dbReference type="CDD" id="cd16490">
    <property type="entry name" value="RING-CH-C4HC3_FANCL"/>
    <property type="match status" value="1"/>
</dbReference>
<sequence length="332" mass="39009">MNVSRELGLIMNGKGSDEQMFEDCCSVQEFIQRLLLLIKDHKTNSSCNINKEKLKLLNYSSVLDEIDKIGWQKLLSVNHDFTEMKLKMHDSLNHEHILKVKLNSGLPEFSTDFPRSMTFEWHENISTLNEMYNLFCQEAKKYQEFWKAMDELDSRCWVLEPENPSRQDTYRKIHVVPNVSLKIEVDPYHPKIFPTITWLGSETAVFVFRERILDRVEFLIVIMRWKFQVWDSDFPITTNLERLLEISLPLKPTFKHNAESREVTCCICYSERLNGEVPSRTCDNSHCGQSFHILCLYEWLRSLRETKRKQGNKVFGACPYCEQPISCNPPGP</sequence>
<keyword evidence="1 3" id="KW-0479">Metal-binding</keyword>
<proteinExistence type="evidence at transcript level"/>
<reference evidence="5" key="1">
    <citation type="submission" date="2018-08" db="EMBL/GenBank/DDBJ databases">
        <authorList>
            <person name="Cornetti L."/>
        </authorList>
    </citation>
    <scope>NUCLEOTIDE SEQUENCE</scope>
    <source>
        <strain evidence="5">FI-G-95-1_INB4-1</strain>
    </source>
</reference>
<dbReference type="Pfam" id="PF18890">
    <property type="entry name" value="FANCL_d2"/>
    <property type="match status" value="1"/>
</dbReference>
<dbReference type="InterPro" id="IPR026848">
    <property type="entry name" value="Fancl"/>
</dbReference>
<dbReference type="PANTHER" id="PTHR13206">
    <property type="entry name" value="UBIQUITIN LIGASE PROTEIN PHF9 FANCONI ANEMIA GROUP L PROTEIN"/>
    <property type="match status" value="1"/>
</dbReference>
<evidence type="ECO:0000259" key="4">
    <source>
        <dbReference type="PROSITE" id="PS50089"/>
    </source>
</evidence>